<proteinExistence type="inferred from homology"/>
<sequence>MRPKMEPRGVAVSTPMMVCDAFATDRFKGNPAAVCLVPTSVYCMEWSAVSSLEASLGRGEPESPERKMTEKDRQAAAEKYSVERNIKMGRAFQQVAKEMNLSETAFVYRLPASRIRTIHEQIMHKCKEFENEYEEKVKHDNEERRRMSAAVTEDEEASGLPAPDRQQVSAMHTIESSQSPTHSAKHLGNMAWPLSPGLLPSSSFSMANSGLSFLYTRASNSMMTSSETGRRPRRMHTQWFGLRWFTPIKEVPLCGHATFAAAHAIFEISRLVQSESTRHLVSHIPMEFFVPSQTDVICFVTESGIISVRRKSDSIARASSFMLQSYTCSPDTYEVHFPMTEALSIKKQVPQVLFRDVAAALGLAYGAECIEDIAYSKLTGYYVARLSTPHNVLECRPDWEALRRAFSSTDFMDALKEQSAVMGPIKGLGVTAQNEGHIMVGPAANAHVVSRFFAPWMGVDEDPVTGSLHTAILPYWLRFLQKGCFKVGDHMHFYQASKRGGSVTGIVIGRKAERVALIGPVVTFMRGSCTFEVEEEH</sequence>
<evidence type="ECO:0000256" key="1">
    <source>
        <dbReference type="ARBA" id="ARBA00008270"/>
    </source>
</evidence>
<dbReference type="SUPFAM" id="SSF54506">
    <property type="entry name" value="Diaminopimelate epimerase-like"/>
    <property type="match status" value="1"/>
</dbReference>
<evidence type="ECO:0000313" key="5">
    <source>
        <dbReference type="Proteomes" id="UP000000542"/>
    </source>
</evidence>
<dbReference type="PANTHER" id="PTHR13774:SF17">
    <property type="entry name" value="PHENAZINE BIOSYNTHESIS-LIKE DOMAIN-CONTAINING PROTEIN"/>
    <property type="match status" value="1"/>
</dbReference>
<dbReference type="EMBL" id="FR796413">
    <property type="protein sequence ID" value="CAJ03537.1"/>
    <property type="molecule type" value="Genomic_DNA"/>
</dbReference>
<dbReference type="PANTHER" id="PTHR13774">
    <property type="entry name" value="PHENAZINE BIOSYNTHESIS PROTEIN"/>
    <property type="match status" value="1"/>
</dbReference>
<evidence type="ECO:0000256" key="3">
    <source>
        <dbReference type="SAM" id="MobiDB-lite"/>
    </source>
</evidence>
<reference evidence="4 5" key="1">
    <citation type="journal article" date="2005" name="Science">
        <title>The genome of the kinetoplastid parasite, Leishmania major.</title>
        <authorList>
            <person name="Ivens A.C."/>
            <person name="Peacock C.S."/>
            <person name="Worthey E.A."/>
            <person name="Murphy L."/>
            <person name="Aggarwal G."/>
            <person name="Berriman M."/>
            <person name="Sisk E."/>
            <person name="Rajandream M.A."/>
            <person name="Adlem E."/>
            <person name="Aert R."/>
            <person name="Anupama A."/>
            <person name="Apostolou Z."/>
            <person name="Attipoe P."/>
            <person name="Bason N."/>
            <person name="Bauser C."/>
            <person name="Beck A."/>
            <person name="Beverley S.M."/>
            <person name="Bianchettin G."/>
            <person name="Borzym K."/>
            <person name="Bothe G."/>
            <person name="Bruschi C.V."/>
            <person name="Collins M."/>
            <person name="Cadag E."/>
            <person name="Ciarloni L."/>
            <person name="Clayton C."/>
            <person name="Coulson R.M."/>
            <person name="Cronin A."/>
            <person name="Cruz A.K."/>
            <person name="Davies R.M."/>
            <person name="De Gaudenzi J."/>
            <person name="Dobson D.E."/>
            <person name="Duesterhoeft A."/>
            <person name="Fazelina G."/>
            <person name="Fosker N."/>
            <person name="Frasch A.C."/>
            <person name="Fraser A."/>
            <person name="Fuchs M."/>
            <person name="Gabel C."/>
            <person name="Goble A."/>
            <person name="Goffeau A."/>
            <person name="Harris D."/>
            <person name="Hertz-Fowler C."/>
            <person name="Hilbert H."/>
            <person name="Horn D."/>
            <person name="Huang Y."/>
            <person name="Klages S."/>
            <person name="Knights A."/>
            <person name="Kube M."/>
            <person name="Larke N."/>
            <person name="Litvin L."/>
            <person name="Lord A."/>
            <person name="Louie T."/>
            <person name="Marra M."/>
            <person name="Masuy D."/>
            <person name="Matthews K."/>
            <person name="Michaeli S."/>
            <person name="Mottram J.C."/>
            <person name="Muller-Auer S."/>
            <person name="Munden H."/>
            <person name="Nelson S."/>
            <person name="Norbertczak H."/>
            <person name="Oliver K."/>
            <person name="O'neil S."/>
            <person name="Pentony M."/>
            <person name="Pohl T.M."/>
            <person name="Price C."/>
            <person name="Purnelle B."/>
            <person name="Quail M.A."/>
            <person name="Rabbinowitsch E."/>
            <person name="Reinhardt R."/>
            <person name="Rieger M."/>
            <person name="Rinta J."/>
            <person name="Robben J."/>
            <person name="Robertson L."/>
            <person name="Ruiz J.C."/>
            <person name="Rutter S."/>
            <person name="Saunders D."/>
            <person name="Schafer M."/>
            <person name="Schein J."/>
            <person name="Schwartz D.C."/>
            <person name="Seeger K."/>
            <person name="Seyler A."/>
            <person name="Sharp S."/>
            <person name="Shin H."/>
            <person name="Sivam D."/>
            <person name="Squares R."/>
            <person name="Squares S."/>
            <person name="Tosato V."/>
            <person name="Vogt C."/>
            <person name="Volckaert G."/>
            <person name="Wambutt R."/>
            <person name="Warren T."/>
            <person name="Wedler H."/>
            <person name="Woodward J."/>
            <person name="Zhou S."/>
            <person name="Zimmermann W."/>
            <person name="Smith D.F."/>
            <person name="Blackwell J.M."/>
            <person name="Stuart K.D."/>
            <person name="Barrell B."/>
            <person name="Myler P.J."/>
        </authorList>
    </citation>
    <scope>NUCLEOTIDE SEQUENCE [LARGE SCALE GENOMIC DNA]</scope>
    <source>
        <strain evidence="5">MHOM/IL/81/Friedlin</strain>
    </source>
</reference>
<dbReference type="VEuPathDB" id="TriTrypDB:LMJLV39_170010500"/>
<reference evidence="4 5" key="2">
    <citation type="journal article" date="2011" name="Genome Res.">
        <title>Chromosome and gene copy number variation allow major structural change between species and strains of Leishmania.</title>
        <authorList>
            <person name="Rogers M.B."/>
            <person name="Hilley J.D."/>
            <person name="Dickens N.J."/>
            <person name="Wilkes J."/>
            <person name="Bates P.A."/>
            <person name="Depledge D.P."/>
            <person name="Harris D."/>
            <person name="Her Y."/>
            <person name="Herzyk P."/>
            <person name="Imamura H."/>
            <person name="Otto T.D."/>
            <person name="Sanders M."/>
            <person name="Seeger K."/>
            <person name="Dujardin J.C."/>
            <person name="Berriman M."/>
            <person name="Smith D.F."/>
            <person name="Hertz-Fowler C."/>
            <person name="Mottram J.C."/>
        </authorList>
    </citation>
    <scope>NUCLEOTIDE SEQUENCE [LARGE SCALE GENOMIC DNA]</scope>
    <source>
        <strain evidence="5">MHOM/IL/81/Friedlin</strain>
    </source>
</reference>
<dbReference type="VEuPathDB" id="TriTrypDB:LMJFC_170012200"/>
<dbReference type="RefSeq" id="XP_001682302.1">
    <property type="nucleotide sequence ID" value="XM_001682250.1"/>
</dbReference>
<dbReference type="eggNOG" id="KOG3033">
    <property type="taxonomic scope" value="Eukaryota"/>
</dbReference>
<feature type="compositionally biased region" description="Basic and acidic residues" evidence="3">
    <location>
        <begin position="137"/>
        <end position="146"/>
    </location>
</feature>
<dbReference type="VEuPathDB" id="TriTrypDB:LMJSD75_170010200"/>
<gene>
    <name evidence="4" type="ORF">LMJF_17_0480</name>
</gene>
<evidence type="ECO:0000256" key="2">
    <source>
        <dbReference type="ARBA" id="ARBA00023235"/>
    </source>
</evidence>
<dbReference type="Gene3D" id="3.10.310.10">
    <property type="entry name" value="Diaminopimelate Epimerase, Chain A, domain 1"/>
    <property type="match status" value="3"/>
</dbReference>
<dbReference type="Proteomes" id="UP000000542">
    <property type="component" value="Chromosome 17"/>
</dbReference>
<dbReference type="InterPro" id="IPR003719">
    <property type="entry name" value="Phenazine_PhzF-like"/>
</dbReference>
<keyword evidence="2" id="KW-0413">Isomerase</keyword>
<accession>Q4QEE6</accession>
<dbReference type="KEGG" id="lma:LMJF_17_0480"/>
<dbReference type="VEuPathDB" id="TriTrypDB:LmjF.17.0480"/>
<protein>
    <recommendedName>
        <fullName evidence="6">Phenazine biosynthesis-like protein</fullName>
    </recommendedName>
</protein>
<feature type="compositionally biased region" description="Basic and acidic residues" evidence="3">
    <location>
        <begin position="59"/>
        <end position="73"/>
    </location>
</feature>
<dbReference type="AlphaFoldDB" id="Q4QEE6"/>
<feature type="region of interest" description="Disordered" evidence="3">
    <location>
        <begin position="54"/>
        <end position="73"/>
    </location>
</feature>
<comment type="similarity">
    <text evidence="1">Belongs to the PhzF family.</text>
</comment>
<dbReference type="OMA" id="YCMEWSA"/>
<dbReference type="GO" id="GO:0005737">
    <property type="term" value="C:cytoplasm"/>
    <property type="evidence" value="ECO:0000318"/>
    <property type="project" value="GO_Central"/>
</dbReference>
<evidence type="ECO:0008006" key="6">
    <source>
        <dbReference type="Google" id="ProtNLM"/>
    </source>
</evidence>
<feature type="region of interest" description="Disordered" evidence="3">
    <location>
        <begin position="137"/>
        <end position="167"/>
    </location>
</feature>
<dbReference type="Pfam" id="PF02567">
    <property type="entry name" value="PhzC-PhzF"/>
    <property type="match status" value="2"/>
</dbReference>
<dbReference type="InParanoid" id="Q4QEE6"/>
<dbReference type="SMR" id="Q4QEE6"/>
<organism evidence="4 5">
    <name type="scientific">Leishmania major</name>
    <dbReference type="NCBI Taxonomy" id="5664"/>
    <lineage>
        <taxon>Eukaryota</taxon>
        <taxon>Discoba</taxon>
        <taxon>Euglenozoa</taxon>
        <taxon>Kinetoplastea</taxon>
        <taxon>Metakinetoplastina</taxon>
        <taxon>Trypanosomatida</taxon>
        <taxon>Trypanosomatidae</taxon>
        <taxon>Leishmaniinae</taxon>
        <taxon>Leishmania</taxon>
    </lineage>
</organism>
<evidence type="ECO:0000313" key="4">
    <source>
        <dbReference type="EMBL" id="CAJ03537.1"/>
    </source>
</evidence>
<dbReference type="HOGENOM" id="CLU_507594_0_0_1"/>
<dbReference type="GeneID" id="5650773"/>
<name>Q4QEE6_LEIMA</name>
<keyword evidence="5" id="KW-1185">Reference proteome</keyword>
<dbReference type="GO" id="GO:0016853">
    <property type="term" value="F:isomerase activity"/>
    <property type="evidence" value="ECO:0000318"/>
    <property type="project" value="GO_Central"/>
</dbReference>